<evidence type="ECO:0000313" key="1">
    <source>
        <dbReference type="EMBL" id="MBX5089343.1"/>
    </source>
</evidence>
<proteinExistence type="predicted"/>
<accession>A0ABS7IFI9</accession>
<sequence>MPRNGSGTSSVINTFVIDTIADPDEVNANFDDVADQLTNSLPRDGQAGMNAPLPLQNGTNSAPALTFTSDTDTGIYRVGANKMGVALGGVALPFDAGVLYAAKSANYTAVASDNNAVHRYTATATVSLDPAATLGANWHYTVIADGADVTIDPNGAETIDGATTMVVPNGSAAHIICSGTAFFTDKAESKLQPYATIASAATTDLGTVGSQNVTVTGTTTITSFGTVAAGTFRRLVFSGILTLTHNATSLILPQGGNVVTAAGDSLEAVSLGSGNWRVTSYQKASAGAGLISGTVVSASGTAIDFTSLPSWIKRITVSFENLSTSGTTGISLQLGDSGGIETSGYTCSTSNTASSTTEFLLTGGSSAAVAVYSGNVILTLVDAATNKWAAVGNTARTDVIGFLSMGGSKATSATLDRIRVKTGNGVETFDAGSVNILYE</sequence>
<evidence type="ECO:0008006" key="3">
    <source>
        <dbReference type="Google" id="ProtNLM"/>
    </source>
</evidence>
<reference evidence="1 2" key="1">
    <citation type="submission" date="2020-04" db="EMBL/GenBank/DDBJ databases">
        <title>Global-level population genomics: horizontal gene transfer, symbiosis and evolution in Rhizobia.</title>
        <authorList>
            <person name="Gai Y."/>
        </authorList>
    </citation>
    <scope>NUCLEOTIDE SEQUENCE [LARGE SCALE GENOMIC DNA]</scope>
    <source>
        <strain evidence="1 2">BLR33</strain>
    </source>
</reference>
<name>A0ABS7IFI9_9HYPH</name>
<dbReference type="EMBL" id="JABDYF010000003">
    <property type="protein sequence ID" value="MBX5089343.1"/>
    <property type="molecule type" value="Genomic_DNA"/>
</dbReference>
<dbReference type="RefSeq" id="WP_221119227.1">
    <property type="nucleotide sequence ID" value="NZ_JABDYF010000003.1"/>
</dbReference>
<organism evidence="1 2">
    <name type="scientific">Rhizobium lentis</name>
    <dbReference type="NCBI Taxonomy" id="1138194"/>
    <lineage>
        <taxon>Bacteria</taxon>
        <taxon>Pseudomonadati</taxon>
        <taxon>Pseudomonadota</taxon>
        <taxon>Alphaproteobacteria</taxon>
        <taxon>Hyphomicrobiales</taxon>
        <taxon>Rhizobiaceae</taxon>
        <taxon>Rhizobium/Agrobacterium group</taxon>
        <taxon>Rhizobium</taxon>
    </lineage>
</organism>
<dbReference type="Proteomes" id="UP000770629">
    <property type="component" value="Unassembled WGS sequence"/>
</dbReference>
<evidence type="ECO:0000313" key="2">
    <source>
        <dbReference type="Proteomes" id="UP000770629"/>
    </source>
</evidence>
<comment type="caution">
    <text evidence="1">The sequence shown here is derived from an EMBL/GenBank/DDBJ whole genome shotgun (WGS) entry which is preliminary data.</text>
</comment>
<gene>
    <name evidence="1" type="ORF">HJB60_09185</name>
</gene>
<protein>
    <recommendedName>
        <fullName evidence="3">DUF2793 domain-containing protein</fullName>
    </recommendedName>
</protein>
<keyword evidence="2" id="KW-1185">Reference proteome</keyword>